<reference evidence="2 3" key="1">
    <citation type="journal article" date="2023" name="Proc. Natl. Acad. Sci. U.S.A.">
        <title>A global phylogenomic analysis of the shiitake genus Lentinula.</title>
        <authorList>
            <person name="Sierra-Patev S."/>
            <person name="Min B."/>
            <person name="Naranjo-Ortiz M."/>
            <person name="Looney B."/>
            <person name="Konkel Z."/>
            <person name="Slot J.C."/>
            <person name="Sakamoto Y."/>
            <person name="Steenwyk J.L."/>
            <person name="Rokas A."/>
            <person name="Carro J."/>
            <person name="Camarero S."/>
            <person name="Ferreira P."/>
            <person name="Molpeceres G."/>
            <person name="Ruiz-Duenas F.J."/>
            <person name="Serrano A."/>
            <person name="Henrissat B."/>
            <person name="Drula E."/>
            <person name="Hughes K.W."/>
            <person name="Mata J.L."/>
            <person name="Ishikawa N.K."/>
            <person name="Vargas-Isla R."/>
            <person name="Ushijima S."/>
            <person name="Smith C.A."/>
            <person name="Donoghue J."/>
            <person name="Ahrendt S."/>
            <person name="Andreopoulos W."/>
            <person name="He G."/>
            <person name="LaButti K."/>
            <person name="Lipzen A."/>
            <person name="Ng V."/>
            <person name="Riley R."/>
            <person name="Sandor L."/>
            <person name="Barry K."/>
            <person name="Martinez A.T."/>
            <person name="Xiao Y."/>
            <person name="Gibbons J.G."/>
            <person name="Terashima K."/>
            <person name="Grigoriev I.V."/>
            <person name="Hibbett D."/>
        </authorList>
    </citation>
    <scope>NUCLEOTIDE SEQUENCE [LARGE SCALE GENOMIC DNA]</scope>
    <source>
        <strain evidence="2 3">TFB7810</strain>
    </source>
</reference>
<organism evidence="2 3">
    <name type="scientific">Lentinula detonsa</name>
    <dbReference type="NCBI Taxonomy" id="2804962"/>
    <lineage>
        <taxon>Eukaryota</taxon>
        <taxon>Fungi</taxon>
        <taxon>Dikarya</taxon>
        <taxon>Basidiomycota</taxon>
        <taxon>Agaricomycotina</taxon>
        <taxon>Agaricomycetes</taxon>
        <taxon>Agaricomycetidae</taxon>
        <taxon>Agaricales</taxon>
        <taxon>Marasmiineae</taxon>
        <taxon>Omphalotaceae</taxon>
        <taxon>Lentinula</taxon>
    </lineage>
</organism>
<comment type="caution">
    <text evidence="2">The sequence shown here is derived from an EMBL/GenBank/DDBJ whole genome shotgun (WGS) entry which is preliminary data.</text>
</comment>
<accession>A0A9W8NQS5</accession>
<feature type="signal peptide" evidence="1">
    <location>
        <begin position="1"/>
        <end position="19"/>
    </location>
</feature>
<keyword evidence="3" id="KW-1185">Reference proteome</keyword>
<evidence type="ECO:0000256" key="1">
    <source>
        <dbReference type="SAM" id="SignalP"/>
    </source>
</evidence>
<gene>
    <name evidence="2" type="ORF">DFH05DRAFT_717321</name>
</gene>
<sequence length="223" mass="21059">MHLTAIINLYIALTLSVNATPLARRDAPAIILASSSAAAGLIGGILDDSGDALDSVVPNVSSVASEAGNVIDGVGDGVTARKRDSILGGITGLADGAVSTGEGAVDGAVSAAESAADGAVGAIESAADSATNSISSILGDNLGGLKRDSIIGTTTGILDGATGILDGVGNSVTNVAGSVDSTVGGLTGTAVSAASGIADGAGSVLGVVTSGELKRDSILDSAT</sequence>
<dbReference type="Proteomes" id="UP001142393">
    <property type="component" value="Unassembled WGS sequence"/>
</dbReference>
<evidence type="ECO:0000313" key="3">
    <source>
        <dbReference type="Proteomes" id="UP001142393"/>
    </source>
</evidence>
<feature type="chain" id="PRO_5040922937" evidence="1">
    <location>
        <begin position="20"/>
        <end position="223"/>
    </location>
</feature>
<keyword evidence="1" id="KW-0732">Signal</keyword>
<dbReference type="AlphaFoldDB" id="A0A9W8NQS5"/>
<proteinExistence type="predicted"/>
<protein>
    <submittedName>
        <fullName evidence="2">Uncharacterized protein</fullName>
    </submittedName>
</protein>
<dbReference type="EMBL" id="JANVFU010000020">
    <property type="protein sequence ID" value="KAJ3739098.1"/>
    <property type="molecule type" value="Genomic_DNA"/>
</dbReference>
<evidence type="ECO:0000313" key="2">
    <source>
        <dbReference type="EMBL" id="KAJ3739098.1"/>
    </source>
</evidence>
<name>A0A9W8NQS5_9AGAR</name>